<keyword evidence="3" id="KW-1185">Reference proteome</keyword>
<evidence type="ECO:0000313" key="3">
    <source>
        <dbReference type="Proteomes" id="UP001139648"/>
    </source>
</evidence>
<dbReference type="AlphaFoldDB" id="A0A9X2GHW2"/>
<dbReference type="RefSeq" id="WP_253745050.1">
    <property type="nucleotide sequence ID" value="NZ_BAABKA010000018.1"/>
</dbReference>
<reference evidence="2" key="1">
    <citation type="submission" date="2022-06" db="EMBL/GenBank/DDBJ databases">
        <title>Sequencing the genomes of 1000 actinobacteria strains.</title>
        <authorList>
            <person name="Klenk H.-P."/>
        </authorList>
    </citation>
    <scope>NUCLEOTIDE SEQUENCE</scope>
    <source>
        <strain evidence="2">DSM 46694</strain>
    </source>
</reference>
<evidence type="ECO:0000256" key="1">
    <source>
        <dbReference type="SAM" id="MobiDB-lite"/>
    </source>
</evidence>
<proteinExistence type="predicted"/>
<name>A0A9X2GHW2_9ACTN</name>
<feature type="compositionally biased region" description="Pro residues" evidence="1">
    <location>
        <begin position="95"/>
        <end position="108"/>
    </location>
</feature>
<dbReference type="EMBL" id="JAMZEB010000002">
    <property type="protein sequence ID" value="MCP2357950.1"/>
    <property type="molecule type" value="Genomic_DNA"/>
</dbReference>
<organism evidence="2 3">
    <name type="scientific">Nonomuraea thailandensis</name>
    <dbReference type="NCBI Taxonomy" id="1188745"/>
    <lineage>
        <taxon>Bacteria</taxon>
        <taxon>Bacillati</taxon>
        <taxon>Actinomycetota</taxon>
        <taxon>Actinomycetes</taxon>
        <taxon>Streptosporangiales</taxon>
        <taxon>Streptosporangiaceae</taxon>
        <taxon>Nonomuraea</taxon>
    </lineage>
</organism>
<protein>
    <submittedName>
        <fullName evidence="2">Uncharacterized protein</fullName>
    </submittedName>
</protein>
<dbReference type="Proteomes" id="UP001139648">
    <property type="component" value="Unassembled WGS sequence"/>
</dbReference>
<accession>A0A9X2GHW2</accession>
<feature type="region of interest" description="Disordered" evidence="1">
    <location>
        <begin position="67"/>
        <end position="109"/>
    </location>
</feature>
<gene>
    <name evidence="2" type="ORF">HD597_004970</name>
</gene>
<evidence type="ECO:0000313" key="2">
    <source>
        <dbReference type="EMBL" id="MCP2357950.1"/>
    </source>
</evidence>
<sequence length="212" mass="22164">MSAAGFPNAVTLPSTGDLLTGYDPRYFLPADCAGEVASMPAIATGLTRDTPLAAMPLLVVTARTTRRCCPSSPRPGSPGCGRRTSASSSSASCAPPSPDSPAWPPSPWPRTCAPAGGVAAATRGPPFVIHPGKAGFQADPIFLGADEEHVVDVHRGWTTQGDGEVDTLWALVWHFDAGGRADRVVNLSADQHRMDAFMWADYRLAPTPEGLA</sequence>
<comment type="caution">
    <text evidence="2">The sequence shown here is derived from an EMBL/GenBank/DDBJ whole genome shotgun (WGS) entry which is preliminary data.</text>
</comment>
<feature type="compositionally biased region" description="Low complexity" evidence="1">
    <location>
        <begin position="80"/>
        <end position="94"/>
    </location>
</feature>